<dbReference type="InterPro" id="IPR048020">
    <property type="entry name" value="Transpos_IS3"/>
</dbReference>
<dbReference type="Pfam" id="PF13333">
    <property type="entry name" value="rve_2"/>
    <property type="match status" value="1"/>
</dbReference>
<evidence type="ECO:0000259" key="2">
    <source>
        <dbReference type="PROSITE" id="PS50994"/>
    </source>
</evidence>
<reference evidence="3 4" key="1">
    <citation type="submission" date="2023-06" db="EMBL/GenBank/DDBJ databases">
        <title>Paenibacillus polygonum sp. nov., an endophytic bacterium, isolated from Polygonum lapathifolium L. in Nanji Wetland National Nature Reserve, South of Poyang Lake, Jiangxi Province, China.</title>
        <authorList>
            <person name="Yu Z."/>
        </authorList>
    </citation>
    <scope>NUCLEOTIDE SEQUENCE [LARGE SCALE GENOMIC DNA]</scope>
    <source>
        <strain evidence="3 4">C31</strain>
    </source>
</reference>
<dbReference type="InterPro" id="IPR050900">
    <property type="entry name" value="Transposase_IS3/IS150/IS904"/>
</dbReference>
<comment type="function">
    <text evidence="1">Involved in the transposition of the insertion sequence.</text>
</comment>
<keyword evidence="4" id="KW-1185">Reference proteome</keyword>
<sequence length="277" mass="33098">MHGEKGYALTKLCELAGIARSAYYKWLKWTPSTRELENLKLAKEVKCRYDKRKGILGYRQMRIQLNRKLKKGYNRKRYYRIMRALELRAVIRKKRPNYVKAPALHIAENVMNRKFQADAPNQKWCTDVTELKYGNGRKAYLSAIIDGYDNSVVSWVLSHSNNNELVMNTVKKAYKRNPGAKPLLHSDRGFQYTSHEYQRLQKKYKFRTSMSRVSRCLDNQPIERFWGTFKTESFYLEKYDTYDNLLRSVRTYIHYYNNFRYTERLNGLSPNEYRQAA</sequence>
<dbReference type="Pfam" id="PF00665">
    <property type="entry name" value="rve"/>
    <property type="match status" value="1"/>
</dbReference>
<dbReference type="InterPro" id="IPR036397">
    <property type="entry name" value="RNaseH_sf"/>
</dbReference>
<evidence type="ECO:0000313" key="4">
    <source>
        <dbReference type="Proteomes" id="UP001236415"/>
    </source>
</evidence>
<dbReference type="PANTHER" id="PTHR46889:SF4">
    <property type="entry name" value="TRANSPOSASE INSO FOR INSERTION SEQUENCE ELEMENT IS911B-RELATED"/>
    <property type="match status" value="1"/>
</dbReference>
<dbReference type="PANTHER" id="PTHR46889">
    <property type="entry name" value="TRANSPOSASE INSF FOR INSERTION SEQUENCE IS3B-RELATED"/>
    <property type="match status" value="1"/>
</dbReference>
<dbReference type="InterPro" id="IPR012337">
    <property type="entry name" value="RNaseH-like_sf"/>
</dbReference>
<name>A0ABY8XAW1_9BACL</name>
<accession>A0ABY8XAW1</accession>
<dbReference type="InterPro" id="IPR025948">
    <property type="entry name" value="HTH-like_dom"/>
</dbReference>
<dbReference type="PROSITE" id="PS50994">
    <property type="entry name" value="INTEGRASE"/>
    <property type="match status" value="1"/>
</dbReference>
<dbReference type="SUPFAM" id="SSF53098">
    <property type="entry name" value="Ribonuclease H-like"/>
    <property type="match status" value="1"/>
</dbReference>
<dbReference type="InterPro" id="IPR001584">
    <property type="entry name" value="Integrase_cat-core"/>
</dbReference>
<organism evidence="3 4">
    <name type="scientific">Paenibacillus polygoni</name>
    <dbReference type="NCBI Taxonomy" id="3050112"/>
    <lineage>
        <taxon>Bacteria</taxon>
        <taxon>Bacillati</taxon>
        <taxon>Bacillota</taxon>
        <taxon>Bacilli</taxon>
        <taxon>Bacillales</taxon>
        <taxon>Paenibacillaceae</taxon>
        <taxon>Paenibacillus</taxon>
    </lineage>
</organism>
<dbReference type="Proteomes" id="UP001236415">
    <property type="component" value="Chromosome"/>
</dbReference>
<feature type="domain" description="Integrase catalytic" evidence="2">
    <location>
        <begin position="116"/>
        <end position="277"/>
    </location>
</feature>
<evidence type="ECO:0000313" key="3">
    <source>
        <dbReference type="EMBL" id="WIV21582.1"/>
    </source>
</evidence>
<protein>
    <submittedName>
        <fullName evidence="3">IS3 family transposase</fullName>
    </submittedName>
</protein>
<evidence type="ECO:0000256" key="1">
    <source>
        <dbReference type="ARBA" id="ARBA00002286"/>
    </source>
</evidence>
<dbReference type="Gene3D" id="3.30.420.10">
    <property type="entry name" value="Ribonuclease H-like superfamily/Ribonuclease H"/>
    <property type="match status" value="1"/>
</dbReference>
<dbReference type="NCBIfam" id="NF033516">
    <property type="entry name" value="transpos_IS3"/>
    <property type="match status" value="1"/>
</dbReference>
<gene>
    <name evidence="3" type="ORF">QPK24_18835</name>
</gene>
<dbReference type="Pfam" id="PF13276">
    <property type="entry name" value="HTH_21"/>
    <property type="match status" value="1"/>
</dbReference>
<proteinExistence type="predicted"/>
<dbReference type="EMBL" id="CP127162">
    <property type="protein sequence ID" value="WIV21582.1"/>
    <property type="molecule type" value="Genomic_DNA"/>
</dbReference>